<dbReference type="Pfam" id="PF06996">
    <property type="entry name" value="T6SS_TssG"/>
    <property type="match status" value="1"/>
</dbReference>
<accession>A0A7Y0XAX9</accession>
<dbReference type="EMBL" id="JABCLB010000250">
    <property type="protein sequence ID" value="NMU81699.1"/>
    <property type="molecule type" value="Genomic_DNA"/>
</dbReference>
<organism evidence="1 2">
    <name type="scientific">Vibrio parahaemolyticus</name>
    <dbReference type="NCBI Taxonomy" id="670"/>
    <lineage>
        <taxon>Bacteria</taxon>
        <taxon>Pseudomonadati</taxon>
        <taxon>Pseudomonadota</taxon>
        <taxon>Gammaproteobacteria</taxon>
        <taxon>Vibrionales</taxon>
        <taxon>Vibrionaceae</taxon>
        <taxon>Vibrio</taxon>
    </lineage>
</organism>
<evidence type="ECO:0000313" key="2">
    <source>
        <dbReference type="Proteomes" id="UP000518904"/>
    </source>
</evidence>
<proteinExistence type="predicted"/>
<name>A0A7Y0XAX9_VIBPH</name>
<protein>
    <submittedName>
        <fullName evidence="1">Type VI secretion system baseplate subunit TssG</fullName>
    </submittedName>
</protein>
<dbReference type="PANTHER" id="PTHR35564:SF3">
    <property type="entry name" value="TYPE VI SECRETION SYSTEM BASEPLATE SUBUNIT TSSG"/>
    <property type="match status" value="1"/>
</dbReference>
<dbReference type="AlphaFoldDB" id="A0A7Y0XAX9"/>
<comment type="caution">
    <text evidence="1">The sequence shown here is derived from an EMBL/GenBank/DDBJ whole genome shotgun (WGS) entry which is preliminary data.</text>
</comment>
<feature type="non-terminal residue" evidence="1">
    <location>
        <position position="1"/>
    </location>
</feature>
<evidence type="ECO:0000313" key="1">
    <source>
        <dbReference type="EMBL" id="NMU81699.1"/>
    </source>
</evidence>
<reference evidence="1 2" key="1">
    <citation type="submission" date="2020-04" db="EMBL/GenBank/DDBJ databases">
        <title>Whole-genome sequencing of Vibrio spp. from China reveals different genetic environments of blaCTX-M-14 among diverse lineages.</title>
        <authorList>
            <person name="Zheng Z."/>
            <person name="Ye L."/>
            <person name="Chen S."/>
        </authorList>
    </citation>
    <scope>NUCLEOTIDE SEQUENCE [LARGE SCALE GENOMIC DNA]</scope>
    <source>
        <strain evidence="1 2">Vb0551</strain>
    </source>
</reference>
<sequence>NHRVLELFSELWRKYRYYLRFEPDAMDAMSNQFFALVGLGDANLRTQTPINWCKMLSYAGTLAGRSRSPQVVAGIIAHCFDLERVHIRQWE</sequence>
<dbReference type="PANTHER" id="PTHR35564">
    <property type="match status" value="1"/>
</dbReference>
<feature type="non-terminal residue" evidence="1">
    <location>
        <position position="91"/>
    </location>
</feature>
<dbReference type="Proteomes" id="UP000518904">
    <property type="component" value="Unassembled WGS sequence"/>
</dbReference>
<gene>
    <name evidence="1" type="ORF">HKB16_02275</name>
</gene>
<dbReference type="InterPro" id="IPR010732">
    <property type="entry name" value="T6SS_TssG-like"/>
</dbReference>